<comment type="caution">
    <text evidence="2">The sequence shown here is derived from an EMBL/GenBank/DDBJ whole genome shotgun (WGS) entry which is preliminary data.</text>
</comment>
<dbReference type="Proteomes" id="UP000481087">
    <property type="component" value="Unassembled WGS sequence"/>
</dbReference>
<name>A0A6L8UVU8_9BACL</name>
<organism evidence="2 3">
    <name type="scientific">Paenibacillus silvestris</name>
    <dbReference type="NCBI Taxonomy" id="2606219"/>
    <lineage>
        <taxon>Bacteria</taxon>
        <taxon>Bacillati</taxon>
        <taxon>Bacillota</taxon>
        <taxon>Bacilli</taxon>
        <taxon>Bacillales</taxon>
        <taxon>Paenibacillaceae</taxon>
        <taxon>Paenibacillus</taxon>
    </lineage>
</organism>
<dbReference type="Gene3D" id="3.40.630.30">
    <property type="match status" value="1"/>
</dbReference>
<protein>
    <submittedName>
        <fullName evidence="2">GNAT family N-acetyltransferase</fullName>
    </submittedName>
</protein>
<reference evidence="2 3" key="1">
    <citation type="submission" date="2019-12" db="EMBL/GenBank/DDBJ databases">
        <title>Paenibacillus sp. nov. sp. isolated from soil.</title>
        <authorList>
            <person name="Kim J."/>
            <person name="Jeong S.E."/>
            <person name="Jung H.S."/>
            <person name="Jeon C.O."/>
        </authorList>
    </citation>
    <scope>NUCLEOTIDE SEQUENCE [LARGE SCALE GENOMIC DNA]</scope>
    <source>
        <strain evidence="2 3">5J-6</strain>
    </source>
</reference>
<accession>A0A6L8UVU8</accession>
<gene>
    <name evidence="2" type="ORF">GQF01_03870</name>
</gene>
<dbReference type="PROSITE" id="PS51186">
    <property type="entry name" value="GNAT"/>
    <property type="match status" value="1"/>
</dbReference>
<evidence type="ECO:0000313" key="3">
    <source>
        <dbReference type="Proteomes" id="UP000481087"/>
    </source>
</evidence>
<dbReference type="InterPro" id="IPR016181">
    <property type="entry name" value="Acyl_CoA_acyltransferase"/>
</dbReference>
<dbReference type="AlphaFoldDB" id="A0A6L8UVU8"/>
<dbReference type="PANTHER" id="PTHR43259">
    <property type="entry name" value="SPT10P"/>
    <property type="match status" value="1"/>
</dbReference>
<proteinExistence type="predicted"/>
<evidence type="ECO:0000313" key="2">
    <source>
        <dbReference type="EMBL" id="MZQ81260.1"/>
    </source>
</evidence>
<feature type="domain" description="N-acetyltransferase" evidence="1">
    <location>
        <begin position="4"/>
        <end position="151"/>
    </location>
</feature>
<sequence>MVTLDVMDSTEFQDYLITAINSYAESNVQSGNWSELESIRKATEQYAHLLPDGERTANNKLFTVRSDGQEVGMIWLALKPNNKGFIYDIKIKNEFRGRGFGKQTMEEIEKLAREFDVKSMGLHVFAHNQIARGLYEKLGYKETSVVMAKEL</sequence>
<evidence type="ECO:0000259" key="1">
    <source>
        <dbReference type="PROSITE" id="PS51186"/>
    </source>
</evidence>
<keyword evidence="2" id="KW-0808">Transferase</keyword>
<dbReference type="RefSeq" id="WP_161405561.1">
    <property type="nucleotide sequence ID" value="NZ_WTUZ01000010.1"/>
</dbReference>
<dbReference type="GO" id="GO:0016747">
    <property type="term" value="F:acyltransferase activity, transferring groups other than amino-acyl groups"/>
    <property type="evidence" value="ECO:0007669"/>
    <property type="project" value="InterPro"/>
</dbReference>
<dbReference type="PANTHER" id="PTHR43259:SF1">
    <property type="entry name" value="N-ACETYLTRANSFERASE DOMAIN-CONTAINING PROTEIN"/>
    <property type="match status" value="1"/>
</dbReference>
<dbReference type="SUPFAM" id="SSF55729">
    <property type="entry name" value="Acyl-CoA N-acyltransferases (Nat)"/>
    <property type="match status" value="1"/>
</dbReference>
<keyword evidence="3" id="KW-1185">Reference proteome</keyword>
<dbReference type="EMBL" id="WTUZ01000010">
    <property type="protein sequence ID" value="MZQ81260.1"/>
    <property type="molecule type" value="Genomic_DNA"/>
</dbReference>
<dbReference type="InterPro" id="IPR000182">
    <property type="entry name" value="GNAT_dom"/>
</dbReference>
<dbReference type="CDD" id="cd04301">
    <property type="entry name" value="NAT_SF"/>
    <property type="match status" value="1"/>
</dbReference>
<dbReference type="InterPro" id="IPR052829">
    <property type="entry name" value="N-acetyltransferase_domain"/>
</dbReference>
<dbReference type="Pfam" id="PF00583">
    <property type="entry name" value="Acetyltransf_1"/>
    <property type="match status" value="1"/>
</dbReference>